<keyword evidence="3" id="KW-0285">Flavoprotein</keyword>
<dbReference type="GO" id="GO:0030488">
    <property type="term" value="P:tRNA methylation"/>
    <property type="evidence" value="ECO:0007669"/>
    <property type="project" value="TreeGrafter"/>
</dbReference>
<dbReference type="GO" id="GO:0005737">
    <property type="term" value="C:cytoplasm"/>
    <property type="evidence" value="ECO:0007669"/>
    <property type="project" value="UniProtKB-ARBA"/>
</dbReference>
<dbReference type="Gene3D" id="3.50.50.60">
    <property type="entry name" value="FAD/NAD(P)-binding domain"/>
    <property type="match status" value="2"/>
</dbReference>
<dbReference type="GO" id="GO:0002098">
    <property type="term" value="P:tRNA wobble uridine modification"/>
    <property type="evidence" value="ECO:0007669"/>
    <property type="project" value="InterPro"/>
</dbReference>
<dbReference type="InterPro" id="IPR047001">
    <property type="entry name" value="MnmG_C_subdom"/>
</dbReference>
<evidence type="ECO:0000259" key="5">
    <source>
        <dbReference type="SMART" id="SM01228"/>
    </source>
</evidence>
<dbReference type="Gene3D" id="1.10.150.570">
    <property type="entry name" value="GidA associated domain, C-terminal subdomain"/>
    <property type="match status" value="1"/>
</dbReference>
<dbReference type="InterPro" id="IPR049312">
    <property type="entry name" value="GIDA_C_N"/>
</dbReference>
<dbReference type="HAMAP" id="MF_00129">
    <property type="entry name" value="MnmG_GidA"/>
    <property type="match status" value="1"/>
</dbReference>
<dbReference type="NCBIfam" id="TIGR00136">
    <property type="entry name" value="mnmG_gidA"/>
    <property type="match status" value="1"/>
</dbReference>
<keyword evidence="4" id="KW-0274">FAD</keyword>
<dbReference type="PANTHER" id="PTHR11806:SF0">
    <property type="entry name" value="PROTEIN MTO1 HOMOLOG, MITOCHONDRIAL"/>
    <property type="match status" value="1"/>
</dbReference>
<dbReference type="InterPro" id="IPR026904">
    <property type="entry name" value="MnmG_C"/>
</dbReference>
<dbReference type="FunFam" id="1.10.150.570:FF:000001">
    <property type="entry name" value="tRNA uridine 5-carboxymethylaminomethyl modification enzyme MnmG"/>
    <property type="match status" value="1"/>
</dbReference>
<dbReference type="AlphaFoldDB" id="E6PG99"/>
<dbReference type="FunFam" id="3.50.50.60:FF:000002">
    <property type="entry name" value="tRNA uridine 5-carboxymethylaminomethyl modification enzyme MnmG"/>
    <property type="match status" value="1"/>
</dbReference>
<feature type="domain" description="tRNA uridine 5-carboxymethylaminomethyl modification enzyme C-terminal subdomain" evidence="5">
    <location>
        <begin position="538"/>
        <end position="609"/>
    </location>
</feature>
<dbReference type="Gene3D" id="1.10.10.1800">
    <property type="entry name" value="tRNA uridine 5-carboxymethylaminomethyl modification enzyme MnmG/GidA"/>
    <property type="match status" value="1"/>
</dbReference>
<dbReference type="PANTHER" id="PTHR11806">
    <property type="entry name" value="GLUCOSE INHIBITED DIVISION PROTEIN A"/>
    <property type="match status" value="1"/>
</dbReference>
<dbReference type="PROSITE" id="PS01280">
    <property type="entry name" value="GIDA_1"/>
    <property type="match status" value="1"/>
</dbReference>
<dbReference type="SUPFAM" id="SSF51905">
    <property type="entry name" value="FAD/NAD(P)-binding domain"/>
    <property type="match status" value="1"/>
</dbReference>
<comment type="similarity">
    <text evidence="2">Belongs to the MnmG family.</text>
</comment>
<comment type="caution">
    <text evidence="6">The sequence shown here is derived from an EMBL/GenBank/DDBJ whole genome shotgun (WGS) entry which is preliminary data.</text>
</comment>
<gene>
    <name evidence="6" type="primary">trmF</name>
    <name evidence="6" type="ORF">CARN1_2658</name>
</gene>
<accession>E6PG99</accession>
<dbReference type="InterPro" id="IPR002218">
    <property type="entry name" value="MnmG-rel"/>
</dbReference>
<evidence type="ECO:0000256" key="3">
    <source>
        <dbReference type="ARBA" id="ARBA00022630"/>
    </source>
</evidence>
<dbReference type="InterPro" id="IPR004416">
    <property type="entry name" value="MnmG"/>
</dbReference>
<dbReference type="EMBL" id="CABL01000010">
    <property type="protein sequence ID" value="CBH75487.1"/>
    <property type="molecule type" value="Genomic_DNA"/>
</dbReference>
<evidence type="ECO:0000313" key="6">
    <source>
        <dbReference type="EMBL" id="CBH75487.1"/>
    </source>
</evidence>
<evidence type="ECO:0000256" key="4">
    <source>
        <dbReference type="ARBA" id="ARBA00022827"/>
    </source>
</evidence>
<name>E6PG99_9ZZZZ</name>
<comment type="cofactor">
    <cofactor evidence="1">
        <name>FAD</name>
        <dbReference type="ChEBI" id="CHEBI:57692"/>
    </cofactor>
</comment>
<evidence type="ECO:0000256" key="1">
    <source>
        <dbReference type="ARBA" id="ARBA00001974"/>
    </source>
</evidence>
<dbReference type="InterPro" id="IPR036188">
    <property type="entry name" value="FAD/NAD-bd_sf"/>
</dbReference>
<sequence length="623" mass="67866">MEAMHSDDAGVIVVGGGHAGVEAAHAAAKMGVPTLLLTGDPSRICTLPCNPSIGGSAKGQLVREIDALGGAMGVLADACSLHARFLNESKGPAVRALRQLMDKPSYNRMALRLLQTLPALRIEAAMVEELIVSAGEVRGVRCADGRSFYARRVVLATGTFLGGKLFRGEEVQPGGRHAEAPAIGLSHALRALGFSMQRLKTGTPPRVDRSSVEYGAMRVQEPSATPLLFSRRSEARFAGEQLPCYLIDTNERTHALVRENLHRSPLYGLDLIRGIGPRYCPSIEDKVIKFAHNPTHQLFIEPEGWDEPTLYVGGFSTSLPADVQLAMLQTLPGMERCEMLRAGYAVEYDMVAPTELDDTLQTHRIAGLYHCGQLNGTSGYEEAAAQGLVAGANAALAARGRDPLRIARSEGYIGVLVDDLVGKGVDEPYRMLTSRAEHRVLLRHDNADRRLTPHGRDIGLVDDSQWMVFAEEIALLDRAVSDAERLRLPVREIGSERFQAPPTLAEALRRPQVRVAELRPWLPEELSADLAERIEIEVKIEGYVKREEQAIVQAARRERLVIPADFAYEGISALSSEAREKLARQRPRTLGAAGRIPGVAPTDVAILSLHLQRPEHGSAAVTR</sequence>
<dbReference type="SMART" id="SM01228">
    <property type="entry name" value="GIDA_assoc_3"/>
    <property type="match status" value="1"/>
</dbReference>
<dbReference type="GO" id="GO:0050660">
    <property type="term" value="F:flavin adenine dinucleotide binding"/>
    <property type="evidence" value="ECO:0007669"/>
    <property type="project" value="InterPro"/>
</dbReference>
<reference evidence="6" key="1">
    <citation type="submission" date="2009-10" db="EMBL/GenBank/DDBJ databases">
        <title>Diversity of trophic interactions inside an arsenic-rich microbial ecosystem.</title>
        <authorList>
            <person name="Bertin P.N."/>
            <person name="Heinrich-Salmeron A."/>
            <person name="Pelletier E."/>
            <person name="Goulhen-Chollet F."/>
            <person name="Arsene-Ploetze F."/>
            <person name="Gallien S."/>
            <person name="Calteau A."/>
            <person name="Vallenet D."/>
            <person name="Casiot C."/>
            <person name="Chane-Woon-Ming B."/>
            <person name="Giloteaux L."/>
            <person name="Barakat M."/>
            <person name="Bonnefoy V."/>
            <person name="Bruneel O."/>
            <person name="Chandler M."/>
            <person name="Cleiss J."/>
            <person name="Duran R."/>
            <person name="Elbaz-Poulichet F."/>
            <person name="Fonknechten N."/>
            <person name="Lauga B."/>
            <person name="Mornico D."/>
            <person name="Ortet P."/>
            <person name="Schaeffer C."/>
            <person name="Siguier P."/>
            <person name="Alexander Thil Smith A."/>
            <person name="Van Dorsselaer A."/>
            <person name="Weissenbach J."/>
            <person name="Medigue C."/>
            <person name="Le Paslier D."/>
        </authorList>
    </citation>
    <scope>NUCLEOTIDE SEQUENCE</scope>
</reference>
<dbReference type="PROSITE" id="PS01281">
    <property type="entry name" value="GIDA_2"/>
    <property type="match status" value="1"/>
</dbReference>
<dbReference type="InterPro" id="IPR044920">
    <property type="entry name" value="MnmG_C_subdom_sf"/>
</dbReference>
<dbReference type="Pfam" id="PF01134">
    <property type="entry name" value="GIDA"/>
    <property type="match status" value="1"/>
</dbReference>
<proteinExistence type="inferred from homology"/>
<dbReference type="Pfam" id="PF13932">
    <property type="entry name" value="SAM_GIDA_C"/>
    <property type="match status" value="1"/>
</dbReference>
<dbReference type="PRINTS" id="PR00411">
    <property type="entry name" value="PNDRDTASEI"/>
</dbReference>
<dbReference type="InterPro" id="IPR040131">
    <property type="entry name" value="MnmG_N"/>
</dbReference>
<evidence type="ECO:0000256" key="2">
    <source>
        <dbReference type="ARBA" id="ARBA00007653"/>
    </source>
</evidence>
<dbReference type="Pfam" id="PF21680">
    <property type="entry name" value="GIDA_C_1st"/>
    <property type="match status" value="1"/>
</dbReference>
<protein>
    <submittedName>
        <fullName evidence="6">tRNA uridine 5-carboxymethylaminomethyl modification enzyme</fullName>
    </submittedName>
</protein>
<dbReference type="InterPro" id="IPR020595">
    <property type="entry name" value="MnmG-rel_CS"/>
</dbReference>
<organism evidence="6">
    <name type="scientific">mine drainage metagenome</name>
    <dbReference type="NCBI Taxonomy" id="410659"/>
    <lineage>
        <taxon>unclassified sequences</taxon>
        <taxon>metagenomes</taxon>
        <taxon>ecological metagenomes</taxon>
    </lineage>
</organism>